<name>A0A3P6TT24_LITSI</name>
<proteinExistence type="predicted"/>
<dbReference type="SUPFAM" id="SSF49265">
    <property type="entry name" value="Fibronectin type III"/>
    <property type="match status" value="1"/>
</dbReference>
<dbReference type="GO" id="GO:0007165">
    <property type="term" value="P:signal transduction"/>
    <property type="evidence" value="ECO:0007669"/>
    <property type="project" value="InterPro"/>
</dbReference>
<dbReference type="CDD" id="cd17117">
    <property type="entry name" value="RA_ANKFN1_like"/>
    <property type="match status" value="1"/>
</dbReference>
<dbReference type="GO" id="GO:0000132">
    <property type="term" value="P:establishment of mitotic spindle orientation"/>
    <property type="evidence" value="ECO:0007669"/>
    <property type="project" value="TreeGrafter"/>
</dbReference>
<sequence>MEKMKDVLENTTVPGSVTNVEAVVSASNQLTVSWKGACQRSMDLVINYKVEWSLCDDFNSTEGSLLVDNSMRNYAVIAELKRGLRYSVRVSAASIRGFGHPTLATPQSLLLSIFPKSIEMMDKKRKGSVKSLFAGGFRSLKVMQRGIYLVSVIYSEMKVCAAGDYLPVILIDQTQFCIEKDEMSWAVKLSLAWDQMQSLQEADNSSSSNSHFRNRFIDAAIEMHTALGVKDIGRVHYQPIVDEVNSISFIVTVRFVYESQTVQGLTIRWLPLNKIVRKRGACQAMELLWTEISKIINFFESSHMRLRRGLENPHVTKEEWDLLRSMDITASNPPTQAQFAFYTALVSAISRLLHDLEVDIDLVPSQRIYCLQLLPKIEDVCTVRNYSSLKSSPAQKSCLTLPLQVFEANLQGLFKFIRFPMDVTGFALPAVTNEMRSRFVLRFEFPHVQYEQRNSLLENDINVYADVLSKLDEFQQRLENIWKSTRWVGYVASSARDKQAKCIVPMKRLFEISRINGKDCDIEQEPRSVSNGVSGFSILVKALKEMMAYRHLNTKVYVFLSNPIYKLQGPADSNAPNLDLYNMRLQNSNSLAELWLDNCFRPKKNPATRVIKVHAAYQCGLTCDGSVRLQIASATTAGEVVASVVGQLAKAAVQFGKSTESKDPDDFCLTVVVGSRERRLRDDFPLMKLQNPWDEGHLFVRRRESVLAALQKGNEAAV</sequence>
<evidence type="ECO:0000313" key="3">
    <source>
        <dbReference type="EMBL" id="VDK86539.1"/>
    </source>
</evidence>
<dbReference type="CDD" id="cd00063">
    <property type="entry name" value="FN3"/>
    <property type="match status" value="1"/>
</dbReference>
<dbReference type="Gene3D" id="2.60.40.10">
    <property type="entry name" value="Immunoglobulins"/>
    <property type="match status" value="1"/>
</dbReference>
<evidence type="ECO:0000259" key="1">
    <source>
        <dbReference type="PROSITE" id="PS50200"/>
    </source>
</evidence>
<dbReference type="PROSITE" id="PS50853">
    <property type="entry name" value="FN3"/>
    <property type="match status" value="1"/>
</dbReference>
<dbReference type="EMBL" id="UYRX01000829">
    <property type="protein sequence ID" value="VDK86539.1"/>
    <property type="molecule type" value="Genomic_DNA"/>
</dbReference>
<dbReference type="PANTHER" id="PTHR21437">
    <property type="entry name" value="WIDE AWAKE"/>
    <property type="match status" value="1"/>
</dbReference>
<reference evidence="3 4" key="1">
    <citation type="submission" date="2018-08" db="EMBL/GenBank/DDBJ databases">
        <authorList>
            <person name="Laetsch R D."/>
            <person name="Stevens L."/>
            <person name="Kumar S."/>
            <person name="Blaxter L. M."/>
        </authorList>
    </citation>
    <scope>NUCLEOTIDE SEQUENCE [LARGE SCALE GENOMIC DNA]</scope>
</reference>
<dbReference type="InterPro" id="IPR000159">
    <property type="entry name" value="RA_dom"/>
</dbReference>
<dbReference type="Proteomes" id="UP000277928">
    <property type="component" value="Unassembled WGS sequence"/>
</dbReference>
<dbReference type="AlphaFoldDB" id="A0A3P6TT24"/>
<dbReference type="Pfam" id="PF00041">
    <property type="entry name" value="fn3"/>
    <property type="match status" value="1"/>
</dbReference>
<feature type="domain" description="Ras-associating" evidence="1">
    <location>
        <begin position="607"/>
        <end position="705"/>
    </location>
</feature>
<dbReference type="InterPro" id="IPR039269">
    <property type="entry name" value="ANKFN1"/>
</dbReference>
<evidence type="ECO:0000259" key="2">
    <source>
        <dbReference type="PROSITE" id="PS50853"/>
    </source>
</evidence>
<dbReference type="PANTHER" id="PTHR21437:SF1">
    <property type="entry name" value="WIDE AWAKE"/>
    <property type="match status" value="1"/>
</dbReference>
<evidence type="ECO:0000313" key="4">
    <source>
        <dbReference type="Proteomes" id="UP000277928"/>
    </source>
</evidence>
<dbReference type="InterPro" id="IPR003961">
    <property type="entry name" value="FN3_dom"/>
</dbReference>
<accession>A0A3P6TT24</accession>
<dbReference type="OMA" id="EWEWIKS"/>
<keyword evidence="4" id="KW-1185">Reference proteome</keyword>
<organism evidence="3 4">
    <name type="scientific">Litomosoides sigmodontis</name>
    <name type="common">Filarial nematode worm</name>
    <dbReference type="NCBI Taxonomy" id="42156"/>
    <lineage>
        <taxon>Eukaryota</taxon>
        <taxon>Metazoa</taxon>
        <taxon>Ecdysozoa</taxon>
        <taxon>Nematoda</taxon>
        <taxon>Chromadorea</taxon>
        <taxon>Rhabditida</taxon>
        <taxon>Spirurina</taxon>
        <taxon>Spiruromorpha</taxon>
        <taxon>Filarioidea</taxon>
        <taxon>Onchocercidae</taxon>
        <taxon>Litomosoides</taxon>
    </lineage>
</organism>
<dbReference type="InterPro" id="IPR013783">
    <property type="entry name" value="Ig-like_fold"/>
</dbReference>
<dbReference type="GO" id="GO:0005819">
    <property type="term" value="C:spindle"/>
    <property type="evidence" value="ECO:0007669"/>
    <property type="project" value="TreeGrafter"/>
</dbReference>
<dbReference type="PROSITE" id="PS50200">
    <property type="entry name" value="RA"/>
    <property type="match status" value="1"/>
</dbReference>
<dbReference type="OrthoDB" id="2428204at2759"/>
<feature type="domain" description="Fibronectin type-III" evidence="2">
    <location>
        <begin position="13"/>
        <end position="112"/>
    </location>
</feature>
<dbReference type="SMART" id="SM00060">
    <property type="entry name" value="FN3"/>
    <property type="match status" value="1"/>
</dbReference>
<evidence type="ECO:0008006" key="5">
    <source>
        <dbReference type="Google" id="ProtNLM"/>
    </source>
</evidence>
<dbReference type="STRING" id="42156.A0A3P6TT24"/>
<dbReference type="GO" id="GO:0061172">
    <property type="term" value="P:regulation of establishment of bipolar cell polarity"/>
    <property type="evidence" value="ECO:0007669"/>
    <property type="project" value="TreeGrafter"/>
</dbReference>
<gene>
    <name evidence="3" type="ORF">NLS_LOCUS7673</name>
</gene>
<protein>
    <recommendedName>
        <fullName evidence="5">Fibronectin type-III domain-containing protein</fullName>
    </recommendedName>
</protein>
<dbReference type="InterPro" id="IPR036116">
    <property type="entry name" value="FN3_sf"/>
</dbReference>